<keyword evidence="2" id="KW-0472">Membrane</keyword>
<proteinExistence type="predicted"/>
<gene>
    <name evidence="3" type="ORF">WN72_45475</name>
</gene>
<dbReference type="KEGG" id="barh:WN72_45475"/>
<keyword evidence="2" id="KW-0812">Transmembrane</keyword>
<reference evidence="3 4" key="1">
    <citation type="submission" date="2018-06" db="EMBL/GenBank/DDBJ databases">
        <title>Comparative genomics of Bradyrhizobium nodulating Arachidis hypogaea.</title>
        <authorList>
            <person name="Li Y."/>
        </authorList>
    </citation>
    <scope>NUCLEOTIDE SEQUENCE [LARGE SCALE GENOMIC DNA]</scope>
    <source>
        <strain evidence="3 4">CCBAU 051107</strain>
    </source>
</reference>
<organism evidence="3 4">
    <name type="scientific">Bradyrhizobium arachidis</name>
    <dbReference type="NCBI Taxonomy" id="858423"/>
    <lineage>
        <taxon>Bacteria</taxon>
        <taxon>Pseudomonadati</taxon>
        <taxon>Pseudomonadota</taxon>
        <taxon>Alphaproteobacteria</taxon>
        <taxon>Hyphomicrobiales</taxon>
        <taxon>Nitrobacteraceae</taxon>
        <taxon>Bradyrhizobium</taxon>
    </lineage>
</organism>
<accession>A0AAE7P1H1</accession>
<dbReference type="AlphaFoldDB" id="A0AAE7P1H1"/>
<keyword evidence="2" id="KW-1133">Transmembrane helix</keyword>
<name>A0AAE7P1H1_9BRAD</name>
<evidence type="ECO:0000313" key="4">
    <source>
        <dbReference type="Proteomes" id="UP000594015"/>
    </source>
</evidence>
<sequence>MLVSPAIALLAAIVLQSSNFGFWTGIPVVVGCLMVGQLAYLAGAFHLQRGELSMQDDADGEPGKHSQRRIGDQNE</sequence>
<evidence type="ECO:0000313" key="3">
    <source>
        <dbReference type="EMBL" id="QOZ73935.1"/>
    </source>
</evidence>
<feature type="region of interest" description="Disordered" evidence="1">
    <location>
        <begin position="53"/>
        <end position="75"/>
    </location>
</feature>
<dbReference type="Proteomes" id="UP000594015">
    <property type="component" value="Chromosome"/>
</dbReference>
<feature type="transmembrane region" description="Helical" evidence="2">
    <location>
        <begin position="26"/>
        <end position="45"/>
    </location>
</feature>
<dbReference type="EMBL" id="CP030050">
    <property type="protein sequence ID" value="QOZ73935.1"/>
    <property type="molecule type" value="Genomic_DNA"/>
</dbReference>
<evidence type="ECO:0000256" key="2">
    <source>
        <dbReference type="SAM" id="Phobius"/>
    </source>
</evidence>
<protein>
    <submittedName>
        <fullName evidence="3">Uncharacterized protein</fullName>
    </submittedName>
</protein>
<feature type="compositionally biased region" description="Basic and acidic residues" evidence="1">
    <location>
        <begin position="61"/>
        <end position="75"/>
    </location>
</feature>
<evidence type="ECO:0000256" key="1">
    <source>
        <dbReference type="SAM" id="MobiDB-lite"/>
    </source>
</evidence>